<dbReference type="InterPro" id="IPR026325">
    <property type="entry name" value="DUF932"/>
</dbReference>
<sequence>MAHELETLANGQTAFASARLSAWHQLGTVTDACMTAQEVMSKAWLGGWEVRKIALQGIEVTERGVTKVDCPDKYMTVRTNPATGQTEYLGVVGEDYSVVQNEQVAETLNLLVDASGAHFETAGSMRKGRSVFVTMKLPTAMRIAGVDDMDLYLAATTSHDGTASLRLDATPVRIVCANTQALAYQRSRSSYTFRHTANVTSKIAEARQALGLMWTAFDAFETEAEKMINESLTMGEFEKIVAQVWPLADDASDTARNNAKQRTATLRYLIRDADTQKAIKGTRWAGYQAITEYVDHFAPAKTNLVRAARALTGAGADLKARAFELLAV</sequence>
<organism evidence="1 2">
    <name type="scientific">Micromonospora rifamycinica</name>
    <dbReference type="NCBI Taxonomy" id="291594"/>
    <lineage>
        <taxon>Bacteria</taxon>
        <taxon>Bacillati</taxon>
        <taxon>Actinomycetota</taxon>
        <taxon>Actinomycetes</taxon>
        <taxon>Micromonosporales</taxon>
        <taxon>Micromonosporaceae</taxon>
        <taxon>Micromonospora</taxon>
    </lineage>
</organism>
<protein>
    <submittedName>
        <fullName evidence="1">Phage/plasmid-like protein TIGR03299</fullName>
    </submittedName>
</protein>
<reference evidence="2" key="1">
    <citation type="submission" date="2016-06" db="EMBL/GenBank/DDBJ databases">
        <authorList>
            <person name="Varghese N."/>
            <person name="Submissions Spin"/>
        </authorList>
    </citation>
    <scope>NUCLEOTIDE SEQUENCE [LARGE SCALE GENOMIC DNA]</scope>
    <source>
        <strain evidence="2">DSM 44983</strain>
    </source>
</reference>
<keyword evidence="2" id="KW-1185">Reference proteome</keyword>
<dbReference type="OrthoDB" id="576140at2"/>
<dbReference type="AlphaFoldDB" id="A0A125Q1V1"/>
<evidence type="ECO:0000313" key="2">
    <source>
        <dbReference type="Proteomes" id="UP000198226"/>
    </source>
</evidence>
<evidence type="ECO:0000313" key="1">
    <source>
        <dbReference type="EMBL" id="SCG81563.1"/>
    </source>
</evidence>
<gene>
    <name evidence="1" type="ORF">GA0070623_5947</name>
</gene>
<dbReference type="NCBIfam" id="TIGR03299">
    <property type="entry name" value="LGT_TIGR03299"/>
    <property type="match status" value="1"/>
</dbReference>
<dbReference type="InterPro" id="IPR017686">
    <property type="entry name" value="Phg/plasmid-like_prot"/>
</dbReference>
<accession>A0A125Q1V1</accession>
<dbReference type="RefSeq" id="WP_067304595.1">
    <property type="nucleotide sequence ID" value="NZ_LRMV01000025.1"/>
</dbReference>
<name>A0A125Q1V1_9ACTN</name>
<dbReference type="Proteomes" id="UP000198226">
    <property type="component" value="Chromosome I"/>
</dbReference>
<dbReference type="Pfam" id="PF06067">
    <property type="entry name" value="DUF932"/>
    <property type="match status" value="1"/>
</dbReference>
<proteinExistence type="predicted"/>
<dbReference type="EMBL" id="LT607752">
    <property type="protein sequence ID" value="SCG81563.1"/>
    <property type="molecule type" value="Genomic_DNA"/>
</dbReference>